<name>A0A9W8JF90_9AGAR</name>
<protein>
    <submittedName>
        <fullName evidence="7">Uncharacterized protein</fullName>
    </submittedName>
</protein>
<sequence>MKVRIWTKHLKAKTNLHQTVIDRCLKTLIQKRLIKRVPSVQHPTRKIYMLEGLEPSIALTGGPWYTDNELDTEFIQHLMDACYKFIHDMSFPKRREAPEGALYPISNAPEYPSAQSIRNSLRKARLTETDLSVEHVEALLNVLVLDGKIEKLPAFGASLWDSSAINDESDNESEKRSKKKRKHDSDDSADERKRSKRKRKKTRDSDGDSSDDDDQSSGESSSGEEKKTNKKKRKSKRVSDDSDSDSDDDSRRKNNKNKKKKKARHSSDSETSSESEVESRRSRASKKILKRSPSPFDPSAMDTFESGEGSVYRALREQDRGRARNLQLSRGLAGMIPNFRQITPNKFSNYPLVKIKSIWHSEHRKTPAFGDLSVDSDLPVDGIEFYSAEIEA</sequence>
<keyword evidence="5" id="KW-0539">Nucleus</keyword>
<dbReference type="Proteomes" id="UP001140091">
    <property type="component" value="Unassembled WGS sequence"/>
</dbReference>
<feature type="region of interest" description="Disordered" evidence="6">
    <location>
        <begin position="164"/>
        <end position="305"/>
    </location>
</feature>
<accession>A0A9W8JF90</accession>
<dbReference type="AlphaFoldDB" id="A0A9W8JF90"/>
<feature type="compositionally biased region" description="Acidic residues" evidence="6">
    <location>
        <begin position="207"/>
        <end position="216"/>
    </location>
</feature>
<keyword evidence="3" id="KW-0240">DNA-directed RNA polymerase</keyword>
<reference evidence="7" key="1">
    <citation type="submission" date="2022-06" db="EMBL/GenBank/DDBJ databases">
        <title>Genome Sequence of Candolleomyces eurysporus.</title>
        <authorList>
            <person name="Buettner E."/>
        </authorList>
    </citation>
    <scope>NUCLEOTIDE SEQUENCE</scope>
    <source>
        <strain evidence="7">VTCC 930004</strain>
    </source>
</reference>
<dbReference type="OrthoDB" id="613763at2759"/>
<evidence type="ECO:0000256" key="3">
    <source>
        <dbReference type="ARBA" id="ARBA00022478"/>
    </source>
</evidence>
<dbReference type="GO" id="GO:0006383">
    <property type="term" value="P:transcription by RNA polymerase III"/>
    <property type="evidence" value="ECO:0007669"/>
    <property type="project" value="InterPro"/>
</dbReference>
<evidence type="ECO:0000256" key="2">
    <source>
        <dbReference type="ARBA" id="ARBA00011038"/>
    </source>
</evidence>
<evidence type="ECO:0000256" key="6">
    <source>
        <dbReference type="SAM" id="MobiDB-lite"/>
    </source>
</evidence>
<dbReference type="GO" id="GO:0005666">
    <property type="term" value="C:RNA polymerase III complex"/>
    <property type="evidence" value="ECO:0007669"/>
    <property type="project" value="InterPro"/>
</dbReference>
<organism evidence="7 8">
    <name type="scientific">Candolleomyces eurysporus</name>
    <dbReference type="NCBI Taxonomy" id="2828524"/>
    <lineage>
        <taxon>Eukaryota</taxon>
        <taxon>Fungi</taxon>
        <taxon>Dikarya</taxon>
        <taxon>Basidiomycota</taxon>
        <taxon>Agaricomycotina</taxon>
        <taxon>Agaricomycetes</taxon>
        <taxon>Agaricomycetidae</taxon>
        <taxon>Agaricales</taxon>
        <taxon>Agaricineae</taxon>
        <taxon>Psathyrellaceae</taxon>
        <taxon>Candolleomyces</taxon>
    </lineage>
</organism>
<feature type="non-terminal residue" evidence="7">
    <location>
        <position position="392"/>
    </location>
</feature>
<evidence type="ECO:0000256" key="5">
    <source>
        <dbReference type="ARBA" id="ARBA00023242"/>
    </source>
</evidence>
<feature type="compositionally biased region" description="Basic residues" evidence="6">
    <location>
        <begin position="253"/>
        <end position="264"/>
    </location>
</feature>
<comment type="caution">
    <text evidence="7">The sequence shown here is derived from an EMBL/GenBank/DDBJ whole genome shotgun (WGS) entry which is preliminary data.</text>
</comment>
<dbReference type="InterPro" id="IPR036388">
    <property type="entry name" value="WH-like_DNA-bd_sf"/>
</dbReference>
<dbReference type="EMBL" id="JANBPK010000860">
    <property type="protein sequence ID" value="KAJ2929733.1"/>
    <property type="molecule type" value="Genomic_DNA"/>
</dbReference>
<proteinExistence type="inferred from homology"/>
<dbReference type="InterPro" id="IPR007832">
    <property type="entry name" value="RNA_pol_Rpc34"/>
</dbReference>
<evidence type="ECO:0000256" key="1">
    <source>
        <dbReference type="ARBA" id="ARBA00004123"/>
    </source>
</evidence>
<evidence type="ECO:0000256" key="4">
    <source>
        <dbReference type="ARBA" id="ARBA00023163"/>
    </source>
</evidence>
<dbReference type="SUPFAM" id="SSF46785">
    <property type="entry name" value="Winged helix' DNA-binding domain"/>
    <property type="match status" value="1"/>
</dbReference>
<dbReference type="InterPro" id="IPR036390">
    <property type="entry name" value="WH_DNA-bd_sf"/>
</dbReference>
<evidence type="ECO:0000313" key="7">
    <source>
        <dbReference type="EMBL" id="KAJ2929733.1"/>
    </source>
</evidence>
<feature type="compositionally biased region" description="Basic and acidic residues" evidence="6">
    <location>
        <begin position="183"/>
        <end position="193"/>
    </location>
</feature>
<keyword evidence="8" id="KW-1185">Reference proteome</keyword>
<gene>
    <name evidence="7" type="ORF">H1R20_g7374</name>
</gene>
<dbReference type="Gene3D" id="1.10.10.10">
    <property type="entry name" value="Winged helix-like DNA-binding domain superfamily/Winged helix DNA-binding domain"/>
    <property type="match status" value="1"/>
</dbReference>
<dbReference type="PANTHER" id="PTHR12780">
    <property type="entry name" value="RNA POLYMERASE III DNA DIRECTED , 39KD SUBUNIT-RELATED"/>
    <property type="match status" value="1"/>
</dbReference>
<keyword evidence="4" id="KW-0804">Transcription</keyword>
<comment type="subcellular location">
    <subcellularLocation>
        <location evidence="1">Nucleus</location>
    </subcellularLocation>
</comment>
<evidence type="ECO:0000313" key="8">
    <source>
        <dbReference type="Proteomes" id="UP001140091"/>
    </source>
</evidence>
<comment type="similarity">
    <text evidence="2">Belongs to the eukaryotic RPC34/RPC39 RNA polymerase subunit family.</text>
</comment>
<dbReference type="Pfam" id="PF05158">
    <property type="entry name" value="RNA_pol_Rpc34"/>
    <property type="match status" value="1"/>
</dbReference>
<dbReference type="InterPro" id="IPR016049">
    <property type="entry name" value="RNA_pol_Rpc34-like"/>
</dbReference>